<dbReference type="OMA" id="LKADIMH"/>
<dbReference type="Pfam" id="PF13177">
    <property type="entry name" value="DNA_pol3_delta2"/>
    <property type="match status" value="1"/>
</dbReference>
<dbReference type="Gene3D" id="3.40.50.300">
    <property type="entry name" value="P-loop containing nucleotide triphosphate hydrolases"/>
    <property type="match status" value="1"/>
</dbReference>
<dbReference type="FunCoup" id="S7XR96">
    <property type="interactions" value="200"/>
</dbReference>
<accession>S7XR96</accession>
<protein>
    <submittedName>
        <fullName evidence="2">DNA replication factor C</fullName>
    </submittedName>
</protein>
<dbReference type="PANTHER" id="PTHR11669:SF1">
    <property type="entry name" value="REPLICATION FACTOR C SUBUNIT 3"/>
    <property type="match status" value="1"/>
</dbReference>
<evidence type="ECO:0000256" key="1">
    <source>
        <dbReference type="ARBA" id="ARBA00022705"/>
    </source>
</evidence>
<dbReference type="Gene3D" id="1.20.272.10">
    <property type="match status" value="1"/>
</dbReference>
<dbReference type="InParanoid" id="S7XR96"/>
<dbReference type="HOGENOM" id="CLU_042324_5_0_1"/>
<dbReference type="EMBL" id="ATCN01000752">
    <property type="protein sequence ID" value="EPR78488.1"/>
    <property type="molecule type" value="Genomic_DNA"/>
</dbReference>
<dbReference type="Proteomes" id="UP000014978">
    <property type="component" value="Unassembled WGS sequence"/>
</dbReference>
<dbReference type="VEuPathDB" id="MicrosporidiaDB:SLOPH_305"/>
<dbReference type="GO" id="GO:0031389">
    <property type="term" value="C:Rad17 RFC-like complex"/>
    <property type="evidence" value="ECO:0007669"/>
    <property type="project" value="EnsemblFungi"/>
</dbReference>
<dbReference type="GO" id="GO:0031390">
    <property type="term" value="C:Ctf18 RFC-like complex"/>
    <property type="evidence" value="ECO:0007669"/>
    <property type="project" value="EnsemblFungi"/>
</dbReference>
<dbReference type="InterPro" id="IPR050238">
    <property type="entry name" value="DNA_Rep/Repair_Clamp_Loader"/>
</dbReference>
<dbReference type="GO" id="GO:0005663">
    <property type="term" value="C:DNA replication factor C complex"/>
    <property type="evidence" value="ECO:0007669"/>
    <property type="project" value="EnsemblFungi"/>
</dbReference>
<gene>
    <name evidence="2" type="ORF">SLOPH_305</name>
</gene>
<dbReference type="InterPro" id="IPR008921">
    <property type="entry name" value="DNA_pol3_clamp-load_cplx_C"/>
</dbReference>
<dbReference type="GO" id="GO:0006272">
    <property type="term" value="P:leading strand elongation"/>
    <property type="evidence" value="ECO:0007669"/>
    <property type="project" value="EnsemblFungi"/>
</dbReference>
<dbReference type="Pfam" id="PF22534">
    <property type="entry name" value="RFC_C"/>
    <property type="match status" value="1"/>
</dbReference>
<dbReference type="SUPFAM" id="SSF48019">
    <property type="entry name" value="post-AAA+ oligomerization domain-like"/>
    <property type="match status" value="1"/>
</dbReference>
<dbReference type="Gene3D" id="1.10.8.60">
    <property type="match status" value="1"/>
</dbReference>
<organism evidence="2 3">
    <name type="scientific">Spraguea lophii (strain 42_110)</name>
    <name type="common">Microsporidian parasite</name>
    <dbReference type="NCBI Taxonomy" id="1358809"/>
    <lineage>
        <taxon>Eukaryota</taxon>
        <taxon>Fungi</taxon>
        <taxon>Fungi incertae sedis</taxon>
        <taxon>Microsporidia</taxon>
        <taxon>Spragueidae</taxon>
        <taxon>Spraguea</taxon>
    </lineage>
</organism>
<dbReference type="SUPFAM" id="SSF52540">
    <property type="entry name" value="P-loop containing nucleoside triphosphate hydrolases"/>
    <property type="match status" value="1"/>
</dbReference>
<evidence type="ECO:0000313" key="2">
    <source>
        <dbReference type="EMBL" id="EPR78488.1"/>
    </source>
</evidence>
<reference evidence="3" key="1">
    <citation type="journal article" date="2013" name="PLoS Genet.">
        <title>The genome of Spraguea lophii and the basis of host-microsporidian interactions.</title>
        <authorList>
            <person name="Campbell S.E."/>
            <person name="Williams T.A."/>
            <person name="Yousuf A."/>
            <person name="Soanes D.M."/>
            <person name="Paszkiewicz K.H."/>
            <person name="Williams B.A.P."/>
        </authorList>
    </citation>
    <scope>NUCLEOTIDE SEQUENCE [LARGE SCALE GENOMIC DNA]</scope>
    <source>
        <strain evidence="3">42_110</strain>
    </source>
</reference>
<dbReference type="GO" id="GO:0007062">
    <property type="term" value="P:sister chromatid cohesion"/>
    <property type="evidence" value="ECO:0007669"/>
    <property type="project" value="EnsemblFungi"/>
</dbReference>
<evidence type="ECO:0000313" key="3">
    <source>
        <dbReference type="Proteomes" id="UP000014978"/>
    </source>
</evidence>
<sequence length="342" mass="39455">MIFIEKYRPRTFDSLKYRENIKNILKSYTVESIPHLIIYGGKGYGKKTIVNSLIHHLYNTEGDVQMVKKEIKTSSGKTLAIKFLESAETIELTPSEYNTQDKTVIQTIIKDIAQTKSILGLLTSTKKKIKLIILNEAEKLSKEAQAALRRTVEVYSPNFRIVLICNDLSGIIEPLKSRSLLVRVDAIENNNIFKHVKDIIKREKIDIDDKSLQKLIESSEGNIRRILCFLELRKINEEKKQNFYLDWEHKALDVVHLVKTQHDSSTVLEIRQLLYDILVQTISADNILDFLLKNIIKNISFIQRLEIIEAASKYSERIKLGTKPIFHLEAFIVTVMCILAEK</sequence>
<dbReference type="GO" id="GO:0003689">
    <property type="term" value="F:DNA clamp loader activity"/>
    <property type="evidence" value="ECO:0007669"/>
    <property type="project" value="EnsemblFungi"/>
</dbReference>
<dbReference type="GO" id="GO:0031391">
    <property type="term" value="C:Elg1 RFC-like complex"/>
    <property type="evidence" value="ECO:0007669"/>
    <property type="project" value="EnsemblFungi"/>
</dbReference>
<dbReference type="OrthoDB" id="761538at2759"/>
<dbReference type="InterPro" id="IPR027417">
    <property type="entry name" value="P-loop_NTPase"/>
</dbReference>
<name>S7XR96_SPRLO</name>
<dbReference type="AlphaFoldDB" id="S7XR96"/>
<keyword evidence="3" id="KW-1185">Reference proteome</keyword>
<dbReference type="GO" id="GO:0003677">
    <property type="term" value="F:DNA binding"/>
    <property type="evidence" value="ECO:0007669"/>
    <property type="project" value="InterPro"/>
</dbReference>
<dbReference type="STRING" id="1358809.S7XR96"/>
<proteinExistence type="predicted"/>
<dbReference type="PANTHER" id="PTHR11669">
    <property type="entry name" value="REPLICATION FACTOR C / DNA POLYMERASE III GAMMA-TAU SUBUNIT"/>
    <property type="match status" value="1"/>
</dbReference>
<comment type="caution">
    <text evidence="2">The sequence shown here is derived from an EMBL/GenBank/DDBJ whole genome shotgun (WGS) entry which is preliminary data.</text>
</comment>
<dbReference type="GO" id="GO:0006281">
    <property type="term" value="P:DNA repair"/>
    <property type="evidence" value="ECO:0007669"/>
    <property type="project" value="TreeGrafter"/>
</dbReference>
<keyword evidence="1" id="KW-0235">DNA replication</keyword>